<protein>
    <recommendedName>
        <fullName evidence="3">F-box domain-containing protein</fullName>
    </recommendedName>
</protein>
<accession>A0ABR3FIE8</accession>
<comment type="caution">
    <text evidence="1">The sequence shown here is derived from an EMBL/GenBank/DDBJ whole genome shotgun (WGS) entry which is preliminary data.</text>
</comment>
<gene>
    <name evidence="1" type="ORF">V5O48_006847</name>
</gene>
<name>A0ABR3FIE8_9AGAR</name>
<dbReference type="Proteomes" id="UP001465976">
    <property type="component" value="Unassembled WGS sequence"/>
</dbReference>
<sequence length="491" mass="54737">MPFANLPTELTSAIFEWVVRLDRHPTTISVGWTLSQVCTPWAKLSLGPSAPLSSIWSRLVFREELMQKGVDPNELVAIRQVLKTTADGAESRENSLYEAFTTAVAKLYVSSDTSAGLVVEELLLLTLKLSGNRPLSIFSEGPTPIPLPWIHHLARHTSRWQGVEFLIEQTHAPVLSHLDYPLLQTFEMNTHLKYPDARVWSYPPELQIHSAPHLRRITIRLRGSNVSMLGPIKVSFPWGYITHLELDGPYVLPEHNNLSTDPADKDGVPSSTFLIPLPNLICLQTDRNLSCLATLYAPRLRHLVMVESPLRSVDGPKSPRGSYYRDFITVLIDNSKCALESLEFRIPGEGFPDFSNPSIHRVLEHKHARGSCRLCFSVVDSRKLSSINWEALGLVPAVQNLDSLELRTINSAESLGPKAEVAAIGENPNSQWASAFLKMISEHLTSLKTLCLNVKDAHGQAAFRSTEALDLLRTVRERALVIDDCGTSFHD</sequence>
<keyword evidence="2" id="KW-1185">Reference proteome</keyword>
<dbReference type="EMBL" id="JBAHYK010000334">
    <property type="protein sequence ID" value="KAL0575121.1"/>
    <property type="molecule type" value="Genomic_DNA"/>
</dbReference>
<organism evidence="1 2">
    <name type="scientific">Marasmius crinis-equi</name>
    <dbReference type="NCBI Taxonomy" id="585013"/>
    <lineage>
        <taxon>Eukaryota</taxon>
        <taxon>Fungi</taxon>
        <taxon>Dikarya</taxon>
        <taxon>Basidiomycota</taxon>
        <taxon>Agaricomycotina</taxon>
        <taxon>Agaricomycetes</taxon>
        <taxon>Agaricomycetidae</taxon>
        <taxon>Agaricales</taxon>
        <taxon>Marasmiineae</taxon>
        <taxon>Marasmiaceae</taxon>
        <taxon>Marasmius</taxon>
    </lineage>
</organism>
<evidence type="ECO:0000313" key="2">
    <source>
        <dbReference type="Proteomes" id="UP001465976"/>
    </source>
</evidence>
<reference evidence="1 2" key="1">
    <citation type="submission" date="2024-02" db="EMBL/GenBank/DDBJ databases">
        <title>A draft genome for the cacao thread blight pathogen Marasmius crinis-equi.</title>
        <authorList>
            <person name="Cohen S.P."/>
            <person name="Baruah I.K."/>
            <person name="Amoako-Attah I."/>
            <person name="Bukari Y."/>
            <person name="Meinhardt L.W."/>
            <person name="Bailey B.A."/>
        </authorList>
    </citation>
    <scope>NUCLEOTIDE SEQUENCE [LARGE SCALE GENOMIC DNA]</scope>
    <source>
        <strain evidence="1 2">GH-76</strain>
    </source>
</reference>
<proteinExistence type="predicted"/>
<evidence type="ECO:0008006" key="3">
    <source>
        <dbReference type="Google" id="ProtNLM"/>
    </source>
</evidence>
<evidence type="ECO:0000313" key="1">
    <source>
        <dbReference type="EMBL" id="KAL0575121.1"/>
    </source>
</evidence>